<dbReference type="GO" id="GO:0008168">
    <property type="term" value="F:methyltransferase activity"/>
    <property type="evidence" value="ECO:0007669"/>
    <property type="project" value="UniProtKB-KW"/>
</dbReference>
<name>A0A7J7E1N3_TRIWF</name>
<reference evidence="2 3" key="1">
    <citation type="journal article" date="2020" name="Nat. Commun.">
        <title>Genome of Tripterygium wilfordii and identification of cytochrome P450 involved in triptolide biosynthesis.</title>
        <authorList>
            <person name="Tu L."/>
            <person name="Su P."/>
            <person name="Zhang Z."/>
            <person name="Gao L."/>
            <person name="Wang J."/>
            <person name="Hu T."/>
            <person name="Zhou J."/>
            <person name="Zhang Y."/>
            <person name="Zhao Y."/>
            <person name="Liu Y."/>
            <person name="Song Y."/>
            <person name="Tong Y."/>
            <person name="Lu Y."/>
            <person name="Yang J."/>
            <person name="Xu C."/>
            <person name="Jia M."/>
            <person name="Peters R.J."/>
            <person name="Huang L."/>
            <person name="Gao W."/>
        </authorList>
    </citation>
    <scope>NUCLEOTIDE SEQUENCE [LARGE SCALE GENOMIC DNA]</scope>
    <source>
        <strain evidence="3">cv. XIE 37</strain>
        <tissue evidence="2">Leaf</tissue>
    </source>
</reference>
<keyword evidence="2" id="KW-0808">Transferase</keyword>
<dbReference type="InParanoid" id="A0A7J7E1N3"/>
<dbReference type="AlphaFoldDB" id="A0A7J7E1N3"/>
<gene>
    <name evidence="2" type="ORF">HS088_TW01G00358</name>
</gene>
<keyword evidence="3" id="KW-1185">Reference proteome</keyword>
<keyword evidence="1" id="KW-0472">Membrane</keyword>
<dbReference type="EMBL" id="JAAARO010000001">
    <property type="protein sequence ID" value="KAF5752449.1"/>
    <property type="molecule type" value="Genomic_DNA"/>
</dbReference>
<keyword evidence="1" id="KW-1133">Transmembrane helix</keyword>
<dbReference type="Proteomes" id="UP000593562">
    <property type="component" value="Unassembled WGS sequence"/>
</dbReference>
<accession>A0A7J7E1N3</accession>
<evidence type="ECO:0000313" key="3">
    <source>
        <dbReference type="Proteomes" id="UP000593562"/>
    </source>
</evidence>
<feature type="transmembrane region" description="Helical" evidence="1">
    <location>
        <begin position="6"/>
        <end position="24"/>
    </location>
</feature>
<keyword evidence="1" id="KW-0812">Transmembrane</keyword>
<organism evidence="2 3">
    <name type="scientific">Tripterygium wilfordii</name>
    <name type="common">Thunder God vine</name>
    <dbReference type="NCBI Taxonomy" id="458696"/>
    <lineage>
        <taxon>Eukaryota</taxon>
        <taxon>Viridiplantae</taxon>
        <taxon>Streptophyta</taxon>
        <taxon>Embryophyta</taxon>
        <taxon>Tracheophyta</taxon>
        <taxon>Spermatophyta</taxon>
        <taxon>Magnoliopsida</taxon>
        <taxon>eudicotyledons</taxon>
        <taxon>Gunneridae</taxon>
        <taxon>Pentapetalae</taxon>
        <taxon>rosids</taxon>
        <taxon>fabids</taxon>
        <taxon>Celastrales</taxon>
        <taxon>Celastraceae</taxon>
        <taxon>Tripterygium</taxon>
    </lineage>
</organism>
<protein>
    <submittedName>
        <fullName evidence="2">Histone-lysine N-methyltransferase H3 lysine-79 specific-like isoform X1</fullName>
    </submittedName>
</protein>
<comment type="caution">
    <text evidence="2">The sequence shown here is derived from an EMBL/GenBank/DDBJ whole genome shotgun (WGS) entry which is preliminary data.</text>
</comment>
<proteinExistence type="predicted"/>
<evidence type="ECO:0000313" key="2">
    <source>
        <dbReference type="EMBL" id="KAF5752449.1"/>
    </source>
</evidence>
<evidence type="ECO:0000256" key="1">
    <source>
        <dbReference type="SAM" id="Phobius"/>
    </source>
</evidence>
<dbReference type="GO" id="GO:0032259">
    <property type="term" value="P:methylation"/>
    <property type="evidence" value="ECO:0007669"/>
    <property type="project" value="UniProtKB-KW"/>
</dbReference>
<keyword evidence="2" id="KW-0489">Methyltransferase</keyword>
<sequence>MPNNLQFLNLFFLLVFGGGIGIGGSMMPPRRKKWTEAEEKTLIDKYGEMVSDGTLAKMKTREKKFKPIAHHVNSVHHLRDPIGYPWLWTWKDVSTKVQNMRHQYLLVKQKIKRPDFPVDDCGVDSSVDEFDWVEGLTHWSNFLRYKEVFGDVPFAYNSNTNDSAVIANEDRQNDGGLVTGGRALEMVQFEPMGHSGDGDFVGMDGCENGVLGLRFEYDAEEAEENFNGNNQMREESEDGYVYEDVDPNGANMKKKRKALKGLEKKTFGFLVNQLAHFRDMEARYEHRDTQREREMHRMENIRMERELEWERKYEERENKREERGKTREKLRRQRVQEWEALERESEERERRRHEEALNQERECEENMNRQRLGWKKRIDDMLGQHRAEMGQIQTRILHEQQNLNSQLLGIVSQWTAHPTGLSDHTGASNHYLSQMMQNLHHGMVHGDTRVDGDTQDSHFIVDG</sequence>
<dbReference type="PANTHER" id="PTHR37076">
    <property type="entry name" value="HISTONE-LYSINE N-METHYLTRANSFERASE, H3 LYSINE-79 SPECIFIC-LIKE-RELATED"/>
    <property type="match status" value="1"/>
</dbReference>
<dbReference type="PANTHER" id="PTHR37076:SF4">
    <property type="entry name" value="HISTONE-LYSINE N-METHYLTRANSFERASE, H3 LYSINE-79 SPECIFIC-LIKE"/>
    <property type="match status" value="1"/>
</dbReference>